<comment type="caution">
    <text evidence="7">The sequence shown here is derived from an EMBL/GenBank/DDBJ whole genome shotgun (WGS) entry which is preliminary data.</text>
</comment>
<name>A0A2S7UWS1_9GAMM</name>
<evidence type="ECO:0000256" key="4">
    <source>
        <dbReference type="ARBA" id="ARBA00023136"/>
    </source>
</evidence>
<feature type="transmembrane region" description="Helical" evidence="5">
    <location>
        <begin position="168"/>
        <end position="189"/>
    </location>
</feature>
<organism evidence="7 8">
    <name type="scientific">Psychrosphaera saromensis</name>
    <dbReference type="NCBI Taxonomy" id="716813"/>
    <lineage>
        <taxon>Bacteria</taxon>
        <taxon>Pseudomonadati</taxon>
        <taxon>Pseudomonadota</taxon>
        <taxon>Gammaproteobacteria</taxon>
        <taxon>Alteromonadales</taxon>
        <taxon>Pseudoalteromonadaceae</taxon>
        <taxon>Psychrosphaera</taxon>
    </lineage>
</organism>
<comment type="subcellular location">
    <subcellularLocation>
        <location evidence="1">Membrane</location>
        <topology evidence="1">Multi-pass membrane protein</topology>
    </subcellularLocation>
</comment>
<feature type="domain" description="Peptidase S54 rhomboid" evidence="6">
    <location>
        <begin position="45"/>
        <end position="185"/>
    </location>
</feature>
<dbReference type="GO" id="GO:0016020">
    <property type="term" value="C:membrane"/>
    <property type="evidence" value="ECO:0007669"/>
    <property type="project" value="UniProtKB-SubCell"/>
</dbReference>
<reference evidence="7 8" key="1">
    <citation type="submission" date="2016-12" db="EMBL/GenBank/DDBJ databases">
        <title>Diversity of luminous bacteria.</title>
        <authorList>
            <person name="Yoshizawa S."/>
            <person name="Kogure K."/>
        </authorList>
    </citation>
    <scope>NUCLEOTIDE SEQUENCE [LARGE SCALE GENOMIC DNA]</scope>
    <source>
        <strain evidence="7 8">SA4-48</strain>
    </source>
</reference>
<dbReference type="NCBIfam" id="TIGR03902">
    <property type="entry name" value="rhom_GG_sort"/>
    <property type="match status" value="1"/>
</dbReference>
<dbReference type="OrthoDB" id="196054at2"/>
<evidence type="ECO:0000256" key="1">
    <source>
        <dbReference type="ARBA" id="ARBA00004141"/>
    </source>
</evidence>
<evidence type="ECO:0000313" key="8">
    <source>
        <dbReference type="Proteomes" id="UP000239007"/>
    </source>
</evidence>
<dbReference type="Proteomes" id="UP000239007">
    <property type="component" value="Unassembled WGS sequence"/>
</dbReference>
<keyword evidence="2 5" id="KW-0812">Transmembrane</keyword>
<feature type="transmembrane region" description="Helical" evidence="5">
    <location>
        <begin position="56"/>
        <end position="74"/>
    </location>
</feature>
<proteinExistence type="predicted"/>
<keyword evidence="3 5" id="KW-1133">Transmembrane helix</keyword>
<dbReference type="RefSeq" id="WP_105052732.1">
    <property type="nucleotide sequence ID" value="NZ_BMYG01000006.1"/>
</dbReference>
<dbReference type="GO" id="GO:0004252">
    <property type="term" value="F:serine-type endopeptidase activity"/>
    <property type="evidence" value="ECO:0007669"/>
    <property type="project" value="InterPro"/>
</dbReference>
<keyword evidence="4 5" id="KW-0472">Membrane</keyword>
<dbReference type="EMBL" id="MSCH01000003">
    <property type="protein sequence ID" value="PQJ54219.1"/>
    <property type="molecule type" value="Genomic_DNA"/>
</dbReference>
<evidence type="ECO:0000256" key="3">
    <source>
        <dbReference type="ARBA" id="ARBA00022989"/>
    </source>
</evidence>
<feature type="transmembrane region" description="Helical" evidence="5">
    <location>
        <begin position="136"/>
        <end position="156"/>
    </location>
</feature>
<dbReference type="InterPro" id="IPR035952">
    <property type="entry name" value="Rhomboid-like_sf"/>
</dbReference>
<accession>A0A2S7UWS1</accession>
<dbReference type="InterPro" id="IPR022764">
    <property type="entry name" value="Peptidase_S54_rhomboid_dom"/>
</dbReference>
<keyword evidence="8" id="KW-1185">Reference proteome</keyword>
<sequence length="206" mass="22607">MLGFPTQKQYLTAPLCFIAILFLLEVTKPVSMQWFGFIPGDILNGEVWRLMTGQMLHTNFNHVLLNVSGVALVWALHGEYYNTKHYVVAICISLILVGIGILLFGGNTNYAGVSGILHTLIVYGAIIDIKKHEKTGWLLLIGITAKVLYELIVGPAQSTKDLIQADVAVEAHLIGCIVGILMGLGYLFFNKAEPNKVDPNKVSLNK</sequence>
<dbReference type="Gene3D" id="1.20.1540.10">
    <property type="entry name" value="Rhomboid-like"/>
    <property type="match status" value="1"/>
</dbReference>
<dbReference type="InterPro" id="IPR023826">
    <property type="entry name" value="Rhom-like_SP_proteobac"/>
</dbReference>
<protein>
    <submittedName>
        <fullName evidence="7">Rhombosortase</fullName>
    </submittedName>
</protein>
<evidence type="ECO:0000259" key="6">
    <source>
        <dbReference type="Pfam" id="PF01694"/>
    </source>
</evidence>
<gene>
    <name evidence="7" type="ORF">BTO11_11520</name>
</gene>
<feature type="transmembrane region" description="Helical" evidence="5">
    <location>
        <begin position="86"/>
        <end position="104"/>
    </location>
</feature>
<evidence type="ECO:0000256" key="2">
    <source>
        <dbReference type="ARBA" id="ARBA00022692"/>
    </source>
</evidence>
<dbReference type="Pfam" id="PF01694">
    <property type="entry name" value="Rhomboid"/>
    <property type="match status" value="1"/>
</dbReference>
<feature type="transmembrane region" description="Helical" evidence="5">
    <location>
        <begin position="110"/>
        <end position="129"/>
    </location>
</feature>
<evidence type="ECO:0000313" key="7">
    <source>
        <dbReference type="EMBL" id="PQJ54219.1"/>
    </source>
</evidence>
<dbReference type="SUPFAM" id="SSF144091">
    <property type="entry name" value="Rhomboid-like"/>
    <property type="match status" value="1"/>
</dbReference>
<evidence type="ECO:0000256" key="5">
    <source>
        <dbReference type="SAM" id="Phobius"/>
    </source>
</evidence>
<dbReference type="AlphaFoldDB" id="A0A2S7UWS1"/>